<accession>A0A2V1ZZL4</accession>
<keyword evidence="2" id="KW-1185">Reference proteome</keyword>
<dbReference type="GeneID" id="60255422"/>
<dbReference type="CDD" id="cd00586">
    <property type="entry name" value="4HBT"/>
    <property type="match status" value="1"/>
</dbReference>
<proteinExistence type="predicted"/>
<dbReference type="RefSeq" id="WP_109591425.1">
    <property type="nucleotide sequence ID" value="NZ_CAJGZY010000011.1"/>
</dbReference>
<name>A0A2V1ZZL4_PSYIM</name>
<dbReference type="PANTHER" id="PTHR12475">
    <property type="match status" value="1"/>
</dbReference>
<dbReference type="Gene3D" id="3.10.129.10">
    <property type="entry name" value="Hotdog Thioesterase"/>
    <property type="match status" value="1"/>
</dbReference>
<dbReference type="PANTHER" id="PTHR12475:SF4">
    <property type="entry name" value="PROTEIN THEM6"/>
    <property type="match status" value="1"/>
</dbReference>
<dbReference type="Proteomes" id="UP000245655">
    <property type="component" value="Unassembled WGS sequence"/>
</dbReference>
<sequence length="187" mass="21706">MNMLLRFFIMVSLLKQQLKQQSVSERLSVETLTAPTVRRYRVLPHDMGFRDHLPNYRYLSFIELNVTRWLMACCHQKGINNLGWVIAMQEMVYLKEIKFLDKMTVSSTLAGWDKKYVYFETHFFVKSQLMGVGMTKFVLTNKKGKCAPEILDMIGERLNEVIDSWNQHQVAIKSAKSAETSKTTNAA</sequence>
<dbReference type="InterPro" id="IPR029069">
    <property type="entry name" value="HotDog_dom_sf"/>
</dbReference>
<dbReference type="Pfam" id="PF13279">
    <property type="entry name" value="4HBT_2"/>
    <property type="match status" value="1"/>
</dbReference>
<dbReference type="InterPro" id="IPR051490">
    <property type="entry name" value="THEM6_lcsJ_thioesterase"/>
</dbReference>
<dbReference type="SUPFAM" id="SSF54637">
    <property type="entry name" value="Thioesterase/thiol ester dehydrase-isomerase"/>
    <property type="match status" value="1"/>
</dbReference>
<evidence type="ECO:0000313" key="1">
    <source>
        <dbReference type="EMBL" id="PWK11090.1"/>
    </source>
</evidence>
<reference evidence="1 2" key="1">
    <citation type="submission" date="2018-05" db="EMBL/GenBank/DDBJ databases">
        <title>Genomic Encyclopedia of Type Strains, Phase IV (KMG-IV): sequencing the most valuable type-strain genomes for metagenomic binning, comparative biology and taxonomic classification.</title>
        <authorList>
            <person name="Goeker M."/>
        </authorList>
    </citation>
    <scope>NUCLEOTIDE SEQUENCE [LARGE SCALE GENOMIC DNA]</scope>
    <source>
        <strain evidence="1 2">DSM 7229</strain>
    </source>
</reference>
<dbReference type="EMBL" id="QGGM01000009">
    <property type="protein sequence ID" value="PWK11090.1"/>
    <property type="molecule type" value="Genomic_DNA"/>
</dbReference>
<dbReference type="AlphaFoldDB" id="A0A2V1ZZL4"/>
<organism evidence="1 2">
    <name type="scientific">Psychrobacter immobilis</name>
    <dbReference type="NCBI Taxonomy" id="498"/>
    <lineage>
        <taxon>Bacteria</taxon>
        <taxon>Pseudomonadati</taxon>
        <taxon>Pseudomonadota</taxon>
        <taxon>Gammaproteobacteria</taxon>
        <taxon>Moraxellales</taxon>
        <taxon>Moraxellaceae</taxon>
        <taxon>Psychrobacter</taxon>
    </lineage>
</organism>
<protein>
    <submittedName>
        <fullName evidence="1">Acyl-CoA thioesterase FadM</fullName>
    </submittedName>
</protein>
<evidence type="ECO:0000313" key="2">
    <source>
        <dbReference type="Proteomes" id="UP000245655"/>
    </source>
</evidence>
<comment type="caution">
    <text evidence="1">The sequence shown here is derived from an EMBL/GenBank/DDBJ whole genome shotgun (WGS) entry which is preliminary data.</text>
</comment>
<gene>
    <name evidence="1" type="ORF">C8D84_1097</name>
</gene>